<dbReference type="Pfam" id="PF00531">
    <property type="entry name" value="Death"/>
    <property type="match status" value="1"/>
</dbReference>
<dbReference type="EMBL" id="CALNXK010000148">
    <property type="protein sequence ID" value="CAH3169113.1"/>
    <property type="molecule type" value="Genomic_DNA"/>
</dbReference>
<evidence type="ECO:0000259" key="4">
    <source>
        <dbReference type="PROSITE" id="PS50017"/>
    </source>
</evidence>
<dbReference type="InterPro" id="IPR038822">
    <property type="entry name" value="Vertnin-like"/>
</dbReference>
<dbReference type="InterPro" id="IPR003323">
    <property type="entry name" value="OTU_dom"/>
</dbReference>
<dbReference type="PROSITE" id="PS50802">
    <property type="entry name" value="OTU"/>
    <property type="match status" value="1"/>
</dbReference>
<evidence type="ECO:0000256" key="3">
    <source>
        <dbReference type="SAM" id="MobiDB-lite"/>
    </source>
</evidence>
<name>A0ABN8QRH3_9CNID</name>
<feature type="domain" description="OTU" evidence="5">
    <location>
        <begin position="30"/>
        <end position="209"/>
    </location>
</feature>
<dbReference type="Gene3D" id="1.10.533.10">
    <property type="entry name" value="Death Domain, Fas"/>
    <property type="match status" value="3"/>
</dbReference>
<dbReference type="Gene3D" id="3.90.70.80">
    <property type="match status" value="1"/>
</dbReference>
<feature type="region of interest" description="Disordered" evidence="3">
    <location>
        <begin position="215"/>
        <end position="251"/>
    </location>
</feature>
<dbReference type="CDD" id="cd22791">
    <property type="entry name" value="OTU_VRTN"/>
    <property type="match status" value="1"/>
</dbReference>
<feature type="region of interest" description="Disordered" evidence="3">
    <location>
        <begin position="1"/>
        <end position="23"/>
    </location>
</feature>
<evidence type="ECO:0000259" key="5">
    <source>
        <dbReference type="PROSITE" id="PS50802"/>
    </source>
</evidence>
<protein>
    <recommendedName>
        <fullName evidence="2">Vertnin</fullName>
    </recommendedName>
</protein>
<dbReference type="PROSITE" id="PS50017">
    <property type="entry name" value="DEATH_DOMAIN"/>
    <property type="match status" value="1"/>
</dbReference>
<comment type="caution">
    <text evidence="6">The sequence shown here is derived from an EMBL/GenBank/DDBJ whole genome shotgun (WGS) entry which is preliminary data.</text>
</comment>
<gene>
    <name evidence="6" type="ORF">PLOB_00009592</name>
</gene>
<feature type="compositionally biased region" description="Acidic residues" evidence="3">
    <location>
        <begin position="1"/>
        <end position="13"/>
    </location>
</feature>
<proteinExistence type="inferred from homology"/>
<evidence type="ECO:0000256" key="1">
    <source>
        <dbReference type="ARBA" id="ARBA00007290"/>
    </source>
</evidence>
<feature type="domain" description="Death" evidence="4">
    <location>
        <begin position="478"/>
        <end position="558"/>
    </location>
</feature>
<dbReference type="InterPro" id="IPR011029">
    <property type="entry name" value="DEATH-like_dom_sf"/>
</dbReference>
<dbReference type="PANTHER" id="PTHR16081:SF0">
    <property type="entry name" value="VERTNIN"/>
    <property type="match status" value="1"/>
</dbReference>
<sequence>MAEEEEFLWDELQPDGTSQKLLPPDKASRYSALKTTADGNCFFRTASILAFGNEHKHDEMRVRIVIELACNSDFYLKDKDIEKMLIAEAQELEADEAPDLHSGRGRPTSPLSAEALRGIFETEVRHTTHDKIWACHWHLQALAAVLNRQVLSVYPECGGKEIKKYLNTVIVPRCCDEKIKMKEPVALMWTQANRSGPFKPDHFVPLIPVDKIPCNSTNNPPPWKRNDTPLPSEEEYRSLSNQNGPPSVPSRGPICEEIGKAGKVSVHAGSLVKQIISEDPFVLDEVCLKLDYPVKKSRCGYWPHFAHLLDASEETKKRCQNRSNYKPSLMMFTYLSTTLPGFTVNDLEFYLGKIEKDNLVSMLKQSCVKGTERLTVLSQRDWKTFHAICLDLDCSNMYNWQDLGTQIGISLEIFEKCKRPEEYADLALQIIFTRQPYLSVGKMKDVLKEMGRRDVIEQLNELPDESDIKTLLESYDVLQEVTRLLDKETPQNWQVFAQNFGVSKEECDYLCPADYHSPTAALMEYLSSAVENLTLQTFIKALMEIRREDVVKSLKEFFHPIDIDRIVNNITSLRGLGSNANELGTAKQTNPWKLMQVSAESDIK</sequence>
<dbReference type="Proteomes" id="UP001159405">
    <property type="component" value="Unassembled WGS sequence"/>
</dbReference>
<evidence type="ECO:0000313" key="6">
    <source>
        <dbReference type="EMBL" id="CAH3169113.1"/>
    </source>
</evidence>
<evidence type="ECO:0000256" key="2">
    <source>
        <dbReference type="ARBA" id="ARBA00020188"/>
    </source>
</evidence>
<dbReference type="InterPro" id="IPR000488">
    <property type="entry name" value="Death_dom"/>
</dbReference>
<keyword evidence="7" id="KW-1185">Reference proteome</keyword>
<organism evidence="6 7">
    <name type="scientific">Porites lobata</name>
    <dbReference type="NCBI Taxonomy" id="104759"/>
    <lineage>
        <taxon>Eukaryota</taxon>
        <taxon>Metazoa</taxon>
        <taxon>Cnidaria</taxon>
        <taxon>Anthozoa</taxon>
        <taxon>Hexacorallia</taxon>
        <taxon>Scleractinia</taxon>
        <taxon>Fungiina</taxon>
        <taxon>Poritidae</taxon>
        <taxon>Porites</taxon>
    </lineage>
</organism>
<dbReference type="SUPFAM" id="SSF47986">
    <property type="entry name" value="DEATH domain"/>
    <property type="match status" value="2"/>
</dbReference>
<accession>A0ABN8QRH3</accession>
<comment type="similarity">
    <text evidence="1">Belongs to the vertnin family.</text>
</comment>
<evidence type="ECO:0000313" key="7">
    <source>
        <dbReference type="Proteomes" id="UP001159405"/>
    </source>
</evidence>
<dbReference type="PANTHER" id="PTHR16081">
    <property type="entry name" value="VERTNIN"/>
    <property type="match status" value="1"/>
</dbReference>
<reference evidence="6 7" key="1">
    <citation type="submission" date="2022-05" db="EMBL/GenBank/DDBJ databases">
        <authorList>
            <consortium name="Genoscope - CEA"/>
            <person name="William W."/>
        </authorList>
    </citation>
    <scope>NUCLEOTIDE SEQUENCE [LARGE SCALE GENOMIC DNA]</scope>
</reference>
<dbReference type="InterPro" id="IPR047273">
    <property type="entry name" value="VRTN_OTU_dom"/>
</dbReference>